<proteinExistence type="predicted"/>
<dbReference type="InterPro" id="IPR036908">
    <property type="entry name" value="RlpA-like_sf"/>
</dbReference>
<comment type="caution">
    <text evidence="1">The sequence shown here is derived from an EMBL/GenBank/DDBJ whole genome shotgun (WGS) entry which is preliminary data.</text>
</comment>
<keyword evidence="2" id="KW-1185">Reference proteome</keyword>
<protein>
    <submittedName>
        <fullName evidence="1">Uncharacterized protein</fullName>
    </submittedName>
</protein>
<sequence length="136" mass="14220">MSLHTIHSVMNNASSQICPKAYNTDMDLGVCLWSGPGNGSDVLQAGWLNGAKSSNCAKTVYVQRPGAGASPIYARVVDGCGFNAKTTDIGCFQIGLTKAVFKALNATSEELSSGVITNLTWSFANEDGKSSRNGPV</sequence>
<dbReference type="OrthoDB" id="2496784at2759"/>
<dbReference type="Proteomes" id="UP000765509">
    <property type="component" value="Unassembled WGS sequence"/>
</dbReference>
<accession>A0A9Q3E2H6</accession>
<gene>
    <name evidence="1" type="ORF">O181_049807</name>
</gene>
<dbReference type="AlphaFoldDB" id="A0A9Q3E2H6"/>
<name>A0A9Q3E2H6_9BASI</name>
<dbReference type="Gene3D" id="2.40.40.10">
    <property type="entry name" value="RlpA-like domain"/>
    <property type="match status" value="1"/>
</dbReference>
<dbReference type="EMBL" id="AVOT02021332">
    <property type="protein sequence ID" value="MBW0510092.1"/>
    <property type="molecule type" value="Genomic_DNA"/>
</dbReference>
<evidence type="ECO:0000313" key="1">
    <source>
        <dbReference type="EMBL" id="MBW0510092.1"/>
    </source>
</evidence>
<organism evidence="1 2">
    <name type="scientific">Austropuccinia psidii MF-1</name>
    <dbReference type="NCBI Taxonomy" id="1389203"/>
    <lineage>
        <taxon>Eukaryota</taxon>
        <taxon>Fungi</taxon>
        <taxon>Dikarya</taxon>
        <taxon>Basidiomycota</taxon>
        <taxon>Pucciniomycotina</taxon>
        <taxon>Pucciniomycetes</taxon>
        <taxon>Pucciniales</taxon>
        <taxon>Sphaerophragmiaceae</taxon>
        <taxon>Austropuccinia</taxon>
    </lineage>
</organism>
<evidence type="ECO:0000313" key="2">
    <source>
        <dbReference type="Proteomes" id="UP000765509"/>
    </source>
</evidence>
<reference evidence="1" key="1">
    <citation type="submission" date="2021-03" db="EMBL/GenBank/DDBJ databases">
        <title>Draft genome sequence of rust myrtle Austropuccinia psidii MF-1, a brazilian biotype.</title>
        <authorList>
            <person name="Quecine M.C."/>
            <person name="Pachon D.M.R."/>
            <person name="Bonatelli M.L."/>
            <person name="Correr F.H."/>
            <person name="Franceschini L.M."/>
            <person name="Leite T.F."/>
            <person name="Margarido G.R.A."/>
            <person name="Almeida C.A."/>
            <person name="Ferrarezi J.A."/>
            <person name="Labate C.A."/>
        </authorList>
    </citation>
    <scope>NUCLEOTIDE SEQUENCE</scope>
    <source>
        <strain evidence="1">MF-1</strain>
    </source>
</reference>